<dbReference type="AlphaFoldDB" id="A0A1L5FEC0"/>
<dbReference type="Pfam" id="PF13835">
    <property type="entry name" value="DUF4194"/>
    <property type="match status" value="1"/>
</dbReference>
<reference evidence="1 2" key="1">
    <citation type="submission" date="2016-12" db="EMBL/GenBank/DDBJ databases">
        <title>Complete genome sequence of Clostridium kluyveri JZZ isolated from the pit mud of a Chinese flavor liquor-making factory.</title>
        <authorList>
            <person name="Wang Y."/>
        </authorList>
    </citation>
    <scope>NUCLEOTIDE SEQUENCE [LARGE SCALE GENOMIC DNA]</scope>
    <source>
        <strain evidence="1 2">JZZ</strain>
    </source>
</reference>
<evidence type="ECO:0008006" key="3">
    <source>
        <dbReference type="Google" id="ProtNLM"/>
    </source>
</evidence>
<dbReference type="OrthoDB" id="160982at2"/>
<evidence type="ECO:0000313" key="1">
    <source>
        <dbReference type="EMBL" id="APM41170.1"/>
    </source>
</evidence>
<evidence type="ECO:0000313" key="2">
    <source>
        <dbReference type="Proteomes" id="UP000184604"/>
    </source>
</evidence>
<name>A0A1L5FEC0_CLOKL</name>
<protein>
    <recommendedName>
        <fullName evidence="3">DUF4194 domain-containing protein</fullName>
    </recommendedName>
</protein>
<accession>A0A1L5FEC0</accession>
<gene>
    <name evidence="1" type="ORF">BS101_02730</name>
</gene>
<organism evidence="1 2">
    <name type="scientific">Clostridium kluyveri</name>
    <dbReference type="NCBI Taxonomy" id="1534"/>
    <lineage>
        <taxon>Bacteria</taxon>
        <taxon>Bacillati</taxon>
        <taxon>Bacillota</taxon>
        <taxon>Clostridia</taxon>
        <taxon>Eubacteriales</taxon>
        <taxon>Clostridiaceae</taxon>
        <taxon>Clostridium</taxon>
    </lineage>
</organism>
<dbReference type="EMBL" id="CP018335">
    <property type="protein sequence ID" value="APM41170.1"/>
    <property type="molecule type" value="Genomic_DNA"/>
</dbReference>
<dbReference type="Proteomes" id="UP000184604">
    <property type="component" value="Chromosome"/>
</dbReference>
<sequence length="193" mass="22799">MEEFKKISNKLLSICFICKKNEASKNDYYFILRNKEEFNSYFKILGFQVEINEEYGVAQLVNTLNFNRIQLKLFDSIILLILRVLFDEKIRELSLVNDVVVTVGEIQEKFMALKIRDKLIDKTTLNNSLKLFKRFNIINNLDRDLTNEDSRIIIYYSILMALRVDDIKAVYDKISIYKKGGEVVEEIEEDEID</sequence>
<dbReference type="InterPro" id="IPR025449">
    <property type="entry name" value="JetB"/>
</dbReference>
<proteinExistence type="predicted"/>